<gene>
    <name evidence="1" type="ORF">ACFOSH_18355</name>
</gene>
<dbReference type="EMBL" id="JBHRWK010000024">
    <property type="protein sequence ID" value="MFC3451398.1"/>
    <property type="molecule type" value="Genomic_DNA"/>
</dbReference>
<organism evidence="1 2">
    <name type="scientific">Amycolatopsis speibonae</name>
    <dbReference type="NCBI Taxonomy" id="1450224"/>
    <lineage>
        <taxon>Bacteria</taxon>
        <taxon>Bacillati</taxon>
        <taxon>Actinomycetota</taxon>
        <taxon>Actinomycetes</taxon>
        <taxon>Pseudonocardiales</taxon>
        <taxon>Pseudonocardiaceae</taxon>
        <taxon>Amycolatopsis</taxon>
    </lineage>
</organism>
<accession>A0ABV7NZF6</accession>
<evidence type="ECO:0000313" key="1">
    <source>
        <dbReference type="EMBL" id="MFC3451398.1"/>
    </source>
</evidence>
<reference evidence="2" key="1">
    <citation type="journal article" date="2019" name="Int. J. Syst. Evol. Microbiol.">
        <title>The Global Catalogue of Microorganisms (GCM) 10K type strain sequencing project: providing services to taxonomists for standard genome sequencing and annotation.</title>
        <authorList>
            <consortium name="The Broad Institute Genomics Platform"/>
            <consortium name="The Broad Institute Genome Sequencing Center for Infectious Disease"/>
            <person name="Wu L."/>
            <person name="Ma J."/>
        </authorList>
    </citation>
    <scope>NUCLEOTIDE SEQUENCE [LARGE SCALE GENOMIC DNA]</scope>
    <source>
        <strain evidence="2">CGMCC 4.7676</strain>
    </source>
</reference>
<comment type="caution">
    <text evidence="1">The sequence shown here is derived from an EMBL/GenBank/DDBJ whole genome shotgun (WGS) entry which is preliminary data.</text>
</comment>
<proteinExistence type="predicted"/>
<dbReference type="Proteomes" id="UP001595645">
    <property type="component" value="Unassembled WGS sequence"/>
</dbReference>
<dbReference type="Pfam" id="PF21848">
    <property type="entry name" value="DUF6907"/>
    <property type="match status" value="1"/>
</dbReference>
<keyword evidence="2" id="KW-1185">Reference proteome</keyword>
<sequence length="185" mass="20169">MNDQITAVAARNAELPDTLAPSSDQLKGTVCLVCGIDDAPEGQRIPVHHPDSSAVWACADEAAEACALTGHPWWQTEPCPHWCHGTHKAYDQPPDRLHFSRWESATPLSLQELDSCRVGDEYEHFVQFATVYLQQRLREAAPIVLLAFPGNVEGFELTVDEAQSVADGLLFAVGLATAQPNAPEN</sequence>
<name>A0ABV7NZF6_9PSEU</name>
<dbReference type="RefSeq" id="WP_378240154.1">
    <property type="nucleotide sequence ID" value="NZ_JBHRWK010000024.1"/>
</dbReference>
<evidence type="ECO:0000313" key="2">
    <source>
        <dbReference type="Proteomes" id="UP001595645"/>
    </source>
</evidence>
<dbReference type="InterPro" id="IPR054202">
    <property type="entry name" value="DUF6907"/>
</dbReference>
<protein>
    <submittedName>
        <fullName evidence="1">DUF6907 domain-containing protein</fullName>
    </submittedName>
</protein>